<evidence type="ECO:0000313" key="8">
    <source>
        <dbReference type="EMBL" id="MBB5708977.1"/>
    </source>
</evidence>
<dbReference type="SUPFAM" id="SSF55785">
    <property type="entry name" value="PYP-like sensor domain (PAS domain)"/>
    <property type="match status" value="1"/>
</dbReference>
<dbReference type="Pfam" id="PF00989">
    <property type="entry name" value="PAS"/>
    <property type="match status" value="1"/>
</dbReference>
<dbReference type="InterPro" id="IPR003594">
    <property type="entry name" value="HATPase_dom"/>
</dbReference>
<dbReference type="Pfam" id="PF02518">
    <property type="entry name" value="HATPase_c"/>
    <property type="match status" value="1"/>
</dbReference>
<dbReference type="EMBL" id="JACIJF010000001">
    <property type="protein sequence ID" value="MBB5708977.1"/>
    <property type="molecule type" value="Genomic_DNA"/>
</dbReference>
<evidence type="ECO:0000256" key="3">
    <source>
        <dbReference type="ARBA" id="ARBA00022553"/>
    </source>
</evidence>
<dbReference type="PROSITE" id="PS50109">
    <property type="entry name" value="HIS_KIN"/>
    <property type="match status" value="1"/>
</dbReference>
<dbReference type="EC" id="2.7.13.3" evidence="2"/>
<dbReference type="InterPro" id="IPR036097">
    <property type="entry name" value="HisK_dim/P_sf"/>
</dbReference>
<keyword evidence="5 8" id="KW-0418">Kinase</keyword>
<evidence type="ECO:0000313" key="9">
    <source>
        <dbReference type="Proteomes" id="UP000527143"/>
    </source>
</evidence>
<evidence type="ECO:0000256" key="5">
    <source>
        <dbReference type="ARBA" id="ARBA00022777"/>
    </source>
</evidence>
<dbReference type="RefSeq" id="WP_184083304.1">
    <property type="nucleotide sequence ID" value="NZ_JACIJF010000001.1"/>
</dbReference>
<gene>
    <name evidence="8" type="ORF">FHT02_000183</name>
</gene>
<dbReference type="InterPro" id="IPR013767">
    <property type="entry name" value="PAS_fold"/>
</dbReference>
<reference evidence="8 9" key="1">
    <citation type="submission" date="2020-08" db="EMBL/GenBank/DDBJ databases">
        <title>Genomic Encyclopedia of Type Strains, Phase IV (KMG-IV): sequencing the most valuable type-strain genomes for metagenomic binning, comparative biology and taxonomic classification.</title>
        <authorList>
            <person name="Goeker M."/>
        </authorList>
    </citation>
    <scope>NUCLEOTIDE SEQUENCE [LARGE SCALE GENOMIC DNA]</scope>
    <source>
        <strain evidence="8 9">DSM 26736</strain>
    </source>
</reference>
<dbReference type="InterPro" id="IPR004358">
    <property type="entry name" value="Sig_transdc_His_kin-like_C"/>
</dbReference>
<evidence type="ECO:0000256" key="2">
    <source>
        <dbReference type="ARBA" id="ARBA00012438"/>
    </source>
</evidence>
<dbReference type="GO" id="GO:0000155">
    <property type="term" value="F:phosphorelay sensor kinase activity"/>
    <property type="evidence" value="ECO:0007669"/>
    <property type="project" value="InterPro"/>
</dbReference>
<dbReference type="InterPro" id="IPR036890">
    <property type="entry name" value="HATPase_C_sf"/>
</dbReference>
<dbReference type="GO" id="GO:0006355">
    <property type="term" value="P:regulation of DNA-templated transcription"/>
    <property type="evidence" value="ECO:0007669"/>
    <property type="project" value="InterPro"/>
</dbReference>
<comment type="catalytic activity">
    <reaction evidence="1">
        <text>ATP + protein L-histidine = ADP + protein N-phospho-L-histidine.</text>
        <dbReference type="EC" id="2.7.13.3"/>
    </reaction>
</comment>
<keyword evidence="3" id="KW-0597">Phosphoprotein</keyword>
<dbReference type="SUPFAM" id="SSF47384">
    <property type="entry name" value="Homodimeric domain of signal transducing histidine kinase"/>
    <property type="match status" value="1"/>
</dbReference>
<evidence type="ECO:0000256" key="6">
    <source>
        <dbReference type="ARBA" id="ARBA00023012"/>
    </source>
</evidence>
<dbReference type="FunFam" id="3.30.565.10:FF:000006">
    <property type="entry name" value="Sensor histidine kinase WalK"/>
    <property type="match status" value="1"/>
</dbReference>
<keyword evidence="9" id="KW-1185">Reference proteome</keyword>
<dbReference type="Gene3D" id="3.30.450.20">
    <property type="entry name" value="PAS domain"/>
    <property type="match status" value="1"/>
</dbReference>
<dbReference type="AlphaFoldDB" id="A0A840Y6R8"/>
<feature type="domain" description="Histidine kinase" evidence="7">
    <location>
        <begin position="248"/>
        <end position="464"/>
    </location>
</feature>
<comment type="caution">
    <text evidence="8">The sequence shown here is derived from an EMBL/GenBank/DDBJ whole genome shotgun (WGS) entry which is preliminary data.</text>
</comment>
<dbReference type="PRINTS" id="PR00344">
    <property type="entry name" value="BCTRLSENSOR"/>
</dbReference>
<accession>A0A840Y6R8</accession>
<dbReference type="SMART" id="SM00387">
    <property type="entry name" value="HATPase_c"/>
    <property type="match status" value="1"/>
</dbReference>
<dbReference type="InterPro" id="IPR035965">
    <property type="entry name" value="PAS-like_dom_sf"/>
</dbReference>
<dbReference type="InterPro" id="IPR005467">
    <property type="entry name" value="His_kinase_dom"/>
</dbReference>
<dbReference type="PANTHER" id="PTHR43711:SF1">
    <property type="entry name" value="HISTIDINE KINASE 1"/>
    <property type="match status" value="1"/>
</dbReference>
<dbReference type="Proteomes" id="UP000527143">
    <property type="component" value="Unassembled WGS sequence"/>
</dbReference>
<dbReference type="Gene3D" id="1.10.287.130">
    <property type="match status" value="1"/>
</dbReference>
<keyword evidence="6" id="KW-0902">Two-component regulatory system</keyword>
<dbReference type="Gene3D" id="3.30.565.10">
    <property type="entry name" value="Histidine kinase-like ATPase, C-terminal domain"/>
    <property type="match status" value="1"/>
</dbReference>
<dbReference type="SUPFAM" id="SSF55874">
    <property type="entry name" value="ATPase domain of HSP90 chaperone/DNA topoisomerase II/histidine kinase"/>
    <property type="match status" value="1"/>
</dbReference>
<evidence type="ECO:0000259" key="7">
    <source>
        <dbReference type="PROSITE" id="PS50109"/>
    </source>
</evidence>
<name>A0A840Y6R8_9SPHN</name>
<keyword evidence="4" id="KW-0808">Transferase</keyword>
<evidence type="ECO:0000256" key="1">
    <source>
        <dbReference type="ARBA" id="ARBA00000085"/>
    </source>
</evidence>
<evidence type="ECO:0000256" key="4">
    <source>
        <dbReference type="ARBA" id="ARBA00022679"/>
    </source>
</evidence>
<dbReference type="InterPro" id="IPR050736">
    <property type="entry name" value="Sensor_HK_Regulatory"/>
</dbReference>
<dbReference type="PANTHER" id="PTHR43711">
    <property type="entry name" value="TWO-COMPONENT HISTIDINE KINASE"/>
    <property type="match status" value="1"/>
</dbReference>
<organism evidence="8 9">
    <name type="scientific">Sphingomonas xinjiangensis</name>
    <dbReference type="NCBI Taxonomy" id="643568"/>
    <lineage>
        <taxon>Bacteria</taxon>
        <taxon>Pseudomonadati</taxon>
        <taxon>Pseudomonadota</taxon>
        <taxon>Alphaproteobacteria</taxon>
        <taxon>Sphingomonadales</taxon>
        <taxon>Sphingomonadaceae</taxon>
        <taxon>Sphingomonas</taxon>
    </lineage>
</organism>
<proteinExistence type="predicted"/>
<sequence>MRAAESLSIIAIARLDAAGRLLDAEPQLAGLNARAGGRIGAPLAIPQIAALARLAQRLSIAISRNVVAADGEEDVELWVRAEPEIGSVRLEVSGWRPRPSWRASTIEPERESDFLRSAADWQWETDASLRITFISADAGSRYGFDIGAVLGQPITRLFSLAQDQGGNLPILNAVAAQARFHGQEAELRGTGLTVRLEAAPRMDPAGRFAGFLGAAYMLDADDGVPSQADAPLPTPGPFGGFPDSFSQRLDRALREPLGRIIANADSISAQTEGPLKADYAEYAGDIASAGRHLLGLVEDLVDLQAIERPDFTIAPEPLDLADVARRAAGLLTVRAQQSEVRIDKPALDERLPVTGEFRRALQVLVNLIGNAVRYSPAGGMVWIRLEREDGFGHVIVADQGKGIAPEDQKRIFDKFTRVDPAEPGGSGLGLYIARRLARAMGGDLTVDSAPGMGARFVLTLPLRVEAFDTQV</sequence>
<protein>
    <recommendedName>
        <fullName evidence="2">histidine kinase</fullName>
        <ecNumber evidence="2">2.7.13.3</ecNumber>
    </recommendedName>
</protein>